<dbReference type="AlphaFoldDB" id="D9XEX9"/>
<dbReference type="HOGENOM" id="CLU_460717_0_0_11"/>
<name>D9XEX9_STRVT</name>
<dbReference type="EMBL" id="GG657757">
    <property type="protein sequence ID" value="EFL30458.1"/>
    <property type="molecule type" value="Genomic_DNA"/>
</dbReference>
<dbReference type="eggNOG" id="ENOG5031ZNE">
    <property type="taxonomic scope" value="Bacteria"/>
</dbReference>
<dbReference type="RefSeq" id="WP_003988573.1">
    <property type="nucleotide sequence ID" value="NZ_GG657757.1"/>
</dbReference>
<protein>
    <submittedName>
        <fullName evidence="1">Predicted protein</fullName>
    </submittedName>
</protein>
<evidence type="ECO:0000313" key="2">
    <source>
        <dbReference type="Proteomes" id="UP000004184"/>
    </source>
</evidence>
<reference evidence="2" key="1">
    <citation type="submission" date="2009-02" db="EMBL/GenBank/DDBJ databases">
        <title>Annotation of Streptomyces viridochromogenes strain DSM 40736.</title>
        <authorList>
            <consortium name="The Broad Institute Genome Sequencing Platform"/>
            <consortium name="Broad Institute Microbial Sequencing Center"/>
            <person name="Fischbach M."/>
            <person name="Godfrey P."/>
            <person name="Ward D."/>
            <person name="Young S."/>
            <person name="Zeng Q."/>
            <person name="Koehrsen M."/>
            <person name="Alvarado L."/>
            <person name="Berlin A.M."/>
            <person name="Bochicchio J."/>
            <person name="Borenstein D."/>
            <person name="Chapman S.B."/>
            <person name="Chen Z."/>
            <person name="Engels R."/>
            <person name="Freedman E."/>
            <person name="Gellesch M."/>
            <person name="Goldberg J."/>
            <person name="Griggs A."/>
            <person name="Gujja S."/>
            <person name="Heilman E.R."/>
            <person name="Heiman D.I."/>
            <person name="Hepburn T.A."/>
            <person name="Howarth C."/>
            <person name="Jen D."/>
            <person name="Larson L."/>
            <person name="Lewis B."/>
            <person name="Mehta T."/>
            <person name="Park D."/>
            <person name="Pearson M."/>
            <person name="Richards J."/>
            <person name="Roberts A."/>
            <person name="Saif S."/>
            <person name="Shea T.D."/>
            <person name="Shenoy N."/>
            <person name="Sisk P."/>
            <person name="Stolte C."/>
            <person name="Sykes S.N."/>
            <person name="Thomson T."/>
            <person name="Walk T."/>
            <person name="White J."/>
            <person name="Yandava C."/>
            <person name="Straight P."/>
            <person name="Clardy J."/>
            <person name="Hung D."/>
            <person name="Kolter R."/>
            <person name="Mekalanos J."/>
            <person name="Walker S."/>
            <person name="Walsh C.T."/>
            <person name="Wieland-Brown L.C."/>
            <person name="Haas B."/>
            <person name="Nusbaum C."/>
            <person name="Birren B."/>
        </authorList>
    </citation>
    <scope>NUCLEOTIDE SEQUENCE [LARGE SCALE GENOMIC DNA]</scope>
    <source>
        <strain evidence="2">DSM 40736 / JCM 4977 / BCRC 1201 / Tue 494</strain>
    </source>
</reference>
<sequence length="592" mass="67161">MGEATDRTTEMSSVVERYQALEEHVAGGRQVVMTDVLDVPAAELRQANEHDVAVLLLLGELCARMDNGESAAPVLLATADKYVNTSFYYTGRILPRTRELIALLDRAVRERSFDLLLEVADHLSQGWAKYADSMFPAAFARLAEEAGLEGKPESFSRVSFVLWRDGLEAAAENDPERALPLFRDSLERYRKYGYYADASWLHTDLVIAHLLAGRKEEAHAELEAQRTYVEKVLDAHPVVAPEAGRSFAFHLGDVQSGDYSTFVESSVLRPTELTERDRELLMRYVRTSEFLLSACRYGVQRDFDAALDTFSFGWGTYQQSPYPRMFRHLADRYLEAPAKWNVHLTAFEQWHRMLRTYRVRVRPNVLIDTAATLHDRLKYAELNTCASLVLLDTAVLHSRLHGRDESVDWITRYLQDLRPTLPDILGAVADYLQAPRSAERRQLLSRYIGLRAGHLVPEFLSLDLGEEQLPQPDRLEVTLYDRLLSVEGVTVHENAPQPLIDTLRVLGQDFSESIAKGTTAPFLSAAELSDRTNRTSAALAQTVRRFRSACQERFSEVADYRMAQDAVIQGRPGYRLNPQSIYRFTEYSTDAD</sequence>
<accession>D9XEX9</accession>
<dbReference type="Proteomes" id="UP000004184">
    <property type="component" value="Unassembled WGS sequence"/>
</dbReference>
<evidence type="ECO:0000313" key="1">
    <source>
        <dbReference type="EMBL" id="EFL30458.1"/>
    </source>
</evidence>
<keyword evidence="2" id="KW-1185">Reference proteome</keyword>
<organism evidence="1 2">
    <name type="scientific">Streptomyces viridochromogenes (strain DSM 40736 / JCM 4977 / BCRC 1201 / Tue 494)</name>
    <dbReference type="NCBI Taxonomy" id="591159"/>
    <lineage>
        <taxon>Bacteria</taxon>
        <taxon>Bacillati</taxon>
        <taxon>Actinomycetota</taxon>
        <taxon>Actinomycetes</taxon>
        <taxon>Kitasatosporales</taxon>
        <taxon>Streptomycetaceae</taxon>
        <taxon>Streptomyces</taxon>
    </lineage>
</organism>
<gene>
    <name evidence="1" type="ORF">SSQG_00976</name>
</gene>
<proteinExistence type="predicted"/>
<dbReference type="OrthoDB" id="3900462at2"/>